<dbReference type="WBParaSite" id="Pan_g2831.t2">
    <property type="protein sequence ID" value="Pan_g2831.t2"/>
    <property type="gene ID" value="Pan_g2831"/>
</dbReference>
<dbReference type="PROSITE" id="PS50082">
    <property type="entry name" value="WD_REPEATS_2"/>
    <property type="match status" value="4"/>
</dbReference>
<feature type="region of interest" description="Disordered" evidence="5">
    <location>
        <begin position="153"/>
        <end position="347"/>
    </location>
</feature>
<protein>
    <recommendedName>
        <fullName evidence="1">WD repeat-containing protein 44</fullName>
    </recommendedName>
</protein>
<dbReference type="SMART" id="SM00320">
    <property type="entry name" value="WD40"/>
    <property type="match status" value="6"/>
</dbReference>
<feature type="compositionally biased region" description="Low complexity" evidence="5">
    <location>
        <begin position="454"/>
        <end position="467"/>
    </location>
</feature>
<feature type="repeat" description="WD" evidence="4">
    <location>
        <begin position="628"/>
        <end position="659"/>
    </location>
</feature>
<feature type="region of interest" description="Disordered" evidence="5">
    <location>
        <begin position="558"/>
        <end position="602"/>
    </location>
</feature>
<feature type="compositionally biased region" description="Polar residues" evidence="5">
    <location>
        <begin position="510"/>
        <end position="527"/>
    </location>
</feature>
<dbReference type="InterPro" id="IPR001680">
    <property type="entry name" value="WD40_rpt"/>
</dbReference>
<reference evidence="7" key="2">
    <citation type="submission" date="2020-10" db="UniProtKB">
        <authorList>
            <consortium name="WormBaseParasite"/>
        </authorList>
    </citation>
    <scope>IDENTIFICATION</scope>
</reference>
<evidence type="ECO:0000313" key="6">
    <source>
        <dbReference type="Proteomes" id="UP000492821"/>
    </source>
</evidence>
<evidence type="ECO:0000313" key="7">
    <source>
        <dbReference type="WBParaSite" id="Pan_g2831.t2"/>
    </source>
</evidence>
<keyword evidence="2 4" id="KW-0853">WD repeat</keyword>
<dbReference type="Gene3D" id="2.130.10.10">
    <property type="entry name" value="YVTN repeat-like/Quinoprotein amine dehydrogenase"/>
    <property type="match status" value="1"/>
</dbReference>
<dbReference type="PANTHER" id="PTHR14221:SF0">
    <property type="entry name" value="WD REPEAT-CONTAINING PROTEIN 44"/>
    <property type="match status" value="1"/>
</dbReference>
<reference evidence="6" key="1">
    <citation type="journal article" date="2013" name="Genetics">
        <title>The draft genome and transcriptome of Panagrellus redivivus are shaped by the harsh demands of a free-living lifestyle.</title>
        <authorList>
            <person name="Srinivasan J."/>
            <person name="Dillman A.R."/>
            <person name="Macchietto M.G."/>
            <person name="Heikkinen L."/>
            <person name="Lakso M."/>
            <person name="Fracchia K.M."/>
            <person name="Antoshechkin I."/>
            <person name="Mortazavi A."/>
            <person name="Wong G."/>
            <person name="Sternberg P.W."/>
        </authorList>
    </citation>
    <scope>NUCLEOTIDE SEQUENCE [LARGE SCALE GENOMIC DNA]</scope>
    <source>
        <strain evidence="6">MT8872</strain>
    </source>
</reference>
<dbReference type="SUPFAM" id="SSF50978">
    <property type="entry name" value="WD40 repeat-like"/>
    <property type="match status" value="1"/>
</dbReference>
<feature type="repeat" description="WD" evidence="4">
    <location>
        <begin position="752"/>
        <end position="784"/>
    </location>
</feature>
<feature type="compositionally biased region" description="Polar residues" evidence="5">
    <location>
        <begin position="436"/>
        <end position="453"/>
    </location>
</feature>
<feature type="compositionally biased region" description="Low complexity" evidence="5">
    <location>
        <begin position="281"/>
        <end position="299"/>
    </location>
</feature>
<dbReference type="AlphaFoldDB" id="A0A7E4VTF3"/>
<dbReference type="PANTHER" id="PTHR14221">
    <property type="entry name" value="WD REPEAT DOMAIN 44"/>
    <property type="match status" value="1"/>
</dbReference>
<evidence type="ECO:0000256" key="5">
    <source>
        <dbReference type="SAM" id="MobiDB-lite"/>
    </source>
</evidence>
<dbReference type="Pfam" id="PF00400">
    <property type="entry name" value="WD40"/>
    <property type="match status" value="4"/>
</dbReference>
<feature type="region of interest" description="Disordered" evidence="5">
    <location>
        <begin position="92"/>
        <end position="119"/>
    </location>
</feature>
<dbReference type="InterPro" id="IPR040324">
    <property type="entry name" value="WDR44/Dgr2"/>
</dbReference>
<feature type="repeat" description="WD" evidence="4">
    <location>
        <begin position="939"/>
        <end position="959"/>
    </location>
</feature>
<keyword evidence="6" id="KW-1185">Reference proteome</keyword>
<keyword evidence="3" id="KW-0677">Repeat</keyword>
<dbReference type="Proteomes" id="UP000492821">
    <property type="component" value="Unassembled WGS sequence"/>
</dbReference>
<evidence type="ECO:0000256" key="1">
    <source>
        <dbReference type="ARBA" id="ARBA00021207"/>
    </source>
</evidence>
<feature type="region of interest" description="Disordered" evidence="5">
    <location>
        <begin position="1"/>
        <end position="79"/>
    </location>
</feature>
<feature type="region of interest" description="Disordered" evidence="5">
    <location>
        <begin position="672"/>
        <end position="740"/>
    </location>
</feature>
<feature type="compositionally biased region" description="Acidic residues" evidence="5">
    <location>
        <begin position="571"/>
        <end position="581"/>
    </location>
</feature>
<name>A0A7E4VTF3_PANRE</name>
<feature type="repeat" description="WD" evidence="4">
    <location>
        <begin position="792"/>
        <end position="826"/>
    </location>
</feature>
<feature type="compositionally biased region" description="Polar residues" evidence="5">
    <location>
        <begin position="261"/>
        <end position="273"/>
    </location>
</feature>
<accession>A0A7E4VTF3</accession>
<evidence type="ECO:0000256" key="2">
    <source>
        <dbReference type="ARBA" id="ARBA00022574"/>
    </source>
</evidence>
<dbReference type="InterPro" id="IPR015943">
    <property type="entry name" value="WD40/YVTN_repeat-like_dom_sf"/>
</dbReference>
<feature type="compositionally biased region" description="Pro residues" evidence="5">
    <location>
        <begin position="172"/>
        <end position="194"/>
    </location>
</feature>
<evidence type="ECO:0000256" key="3">
    <source>
        <dbReference type="ARBA" id="ARBA00022737"/>
    </source>
</evidence>
<feature type="compositionally biased region" description="Pro residues" evidence="5">
    <location>
        <begin position="214"/>
        <end position="224"/>
    </location>
</feature>
<feature type="compositionally biased region" description="Low complexity" evidence="5">
    <location>
        <begin position="719"/>
        <end position="737"/>
    </location>
</feature>
<feature type="compositionally biased region" description="Low complexity" evidence="5">
    <location>
        <begin position="24"/>
        <end position="37"/>
    </location>
</feature>
<dbReference type="PROSITE" id="PS50294">
    <property type="entry name" value="WD_REPEATS_REGION"/>
    <property type="match status" value="3"/>
</dbReference>
<dbReference type="InterPro" id="IPR036322">
    <property type="entry name" value="WD40_repeat_dom_sf"/>
</dbReference>
<proteinExistence type="predicted"/>
<organism evidence="6 7">
    <name type="scientific">Panagrellus redivivus</name>
    <name type="common">Microworm</name>
    <dbReference type="NCBI Taxonomy" id="6233"/>
    <lineage>
        <taxon>Eukaryota</taxon>
        <taxon>Metazoa</taxon>
        <taxon>Ecdysozoa</taxon>
        <taxon>Nematoda</taxon>
        <taxon>Chromadorea</taxon>
        <taxon>Rhabditida</taxon>
        <taxon>Tylenchina</taxon>
        <taxon>Panagrolaimomorpha</taxon>
        <taxon>Panagrolaimoidea</taxon>
        <taxon>Panagrolaimidae</taxon>
        <taxon>Panagrellus</taxon>
    </lineage>
</organism>
<evidence type="ECO:0000256" key="4">
    <source>
        <dbReference type="PROSITE-ProRule" id="PRU00221"/>
    </source>
</evidence>
<feature type="region of interest" description="Disordered" evidence="5">
    <location>
        <begin position="397"/>
        <end position="529"/>
    </location>
</feature>
<feature type="compositionally biased region" description="Polar residues" evidence="5">
    <location>
        <begin position="474"/>
        <end position="497"/>
    </location>
</feature>
<sequence>MRSLISVKSSFPIDAFTDPEAPMSSNPRDSNSSSSSSDESEFADASDTLAPLPAPPLPVPSTSYTPHAGRIDISAQSNRRNRLATLRNRMQTEFSASGSSGASGGLGPTEDEVSQSERTSLASWGRNLLMERANEPNVIAVVPADSFSTRASINPNFPAPSHQMAPLVNTPRPVPPPCLSPSSPPPTVPPPPLPDRAGLPVATVSPVPSHGEPRLPPPPLPPRRTPTQVPVTPPRAAETAANFETPRARPPEAKAVVKQVSEVSNTPKNVNLQPPTPTPATPKSTDSTPTDAPSSSMASLTDNYGKKRGHAKTNSLDRGLSLAKSLKSGPWPPPSSAAKSSSLTRGCSPAEMLAVGAICEEDQAAQDVINEIMAEDKDQQMLEPLIPKLPLSSRSAHGELLAVGEESSTKSTPTKLGASKSPDKFQPAQRYENLPDLQSTTSSSQPHSGRTNETTPPTGSSTVSSVPYEPLQSEEPSSSYVTASLTMNSVDSNSSIDPITRDVQRRMSMKTGNEKLSNPTDTPSSSLGHAKSVVKNYGTLASGFFRGALNKARKSIAPGHIPTQPLAPQADYDEGGSDSDENAASVSEPPPPVIPKPSVVEPEYICRPKNQKKGPYDFEQLRVVQELGKEHSGAVWVLKFSVCGRLLATAGQDNIVRVWVLKTHLHHFQKVRDRLNQQSTRSGTSSTPPGPSGSGDFQSDIQDLENAVRNAEERKNADDTSSLNSSNKDDSNPSTSSGTGQTVFAPKPFCVFRGHTADVLDLSWSRNFFVLSCGMDRTVKLWHLARNECLCCFQHMDFVTCIAFMPKDDRYFISGSMDGKIRLWHIPEKKVALWNEVEQVKFITAITFVKNGKFVVVGTYNGRCFFYTTDQLKYHTVIDVRSTRGKNARGHKITSLAVHGDKLLVTSNDSRIRMYDLRDMDMTCKFRGAQIEQSQIRASFSPDGKHIICGSEDAYVYLWRASDFSPSLSVRKDRNNMWERAKVHNLTVTAAIFAPKPQLFLSLLEDNKRTASVSVSSSGAVEPTSAAASAFRNISRSFRFDSDPTEVLVSSHGALSSVHIPSAADSLISQSSTSLANAAIAKQASERQLQGDIIVTADLHGCIKILANPVRIKTGSSHFYVHD</sequence>